<feature type="compositionally biased region" description="Basic and acidic residues" evidence="1">
    <location>
        <begin position="280"/>
        <end position="292"/>
    </location>
</feature>
<feature type="compositionally biased region" description="Polar residues" evidence="1">
    <location>
        <begin position="38"/>
        <end position="49"/>
    </location>
</feature>
<feature type="region of interest" description="Disordered" evidence="1">
    <location>
        <begin position="487"/>
        <end position="507"/>
    </location>
</feature>
<keyword evidence="3" id="KW-1185">Reference proteome</keyword>
<feature type="region of interest" description="Disordered" evidence="1">
    <location>
        <begin position="213"/>
        <end position="316"/>
    </location>
</feature>
<protein>
    <submittedName>
        <fullName evidence="2">Uncharacterized protein</fullName>
    </submittedName>
</protein>
<dbReference type="EMBL" id="FZQP02003723">
    <property type="protein sequence ID" value="VVC98678.1"/>
    <property type="molecule type" value="Genomic_DNA"/>
</dbReference>
<feature type="region of interest" description="Disordered" evidence="1">
    <location>
        <begin position="20"/>
        <end position="49"/>
    </location>
</feature>
<feature type="compositionally biased region" description="Polar residues" evidence="1">
    <location>
        <begin position="892"/>
        <end position="902"/>
    </location>
</feature>
<gene>
    <name evidence="2" type="ORF">LSINAPIS_LOCUS9715</name>
</gene>
<dbReference type="AlphaFoldDB" id="A0A5E4QLZ1"/>
<accession>A0A5E4QLZ1</accession>
<feature type="compositionally biased region" description="Polar residues" evidence="1">
    <location>
        <begin position="295"/>
        <end position="314"/>
    </location>
</feature>
<feature type="compositionally biased region" description="Basic and acidic residues" evidence="1">
    <location>
        <begin position="240"/>
        <end position="261"/>
    </location>
</feature>
<feature type="compositionally biased region" description="Polar residues" evidence="1">
    <location>
        <begin position="216"/>
        <end position="233"/>
    </location>
</feature>
<feature type="region of interest" description="Disordered" evidence="1">
    <location>
        <begin position="871"/>
        <end position="903"/>
    </location>
</feature>
<evidence type="ECO:0000313" key="2">
    <source>
        <dbReference type="EMBL" id="VVC98678.1"/>
    </source>
</evidence>
<proteinExistence type="predicted"/>
<sequence>MPSWKKYTNINRKLLDKTKKSKDNINYTEDMEAKESGSPLQDSKPGNFSSLNQIRNFLFPSSFFNSFIQNETTTTSQPEIVLKDELQSIQEPTTFQDFKPDPPSEPMTTTVESLRGGFLNNSDNSMNELSTDQKEMNQGTTESIEEISDPKEVLQRDDFQQTVETDIKIINENLTDNNQKEMKQGTTESIGEISDPKEVLQRDDLQETVETDIKNINENPTDNNQNEMNQGKTESIGEISDPKEVLQRDDLKQTVETDIKIINENPTENENGLSNEGDETQNRKPEFNKDPFSEADSNSQLQDTQKLESSSETQAEFEINTEIDKNLAETTTEIINLSQFDQSDRNENKITTEPSPMLASTTLSNNDQTTTFTIILPPDINIHTETEEFSTDIESKSSIQESTSILRETENMSTIKPNYTEIENENNTIQSNILTLTNEEDIDQIIGQITQPLEFFINEKNTFNDSTDKLTKISDQDVSKTVMLQGPGTINNNEDEFRNTNKPPQESTTQMNINITTTTENLDKNGKQIIMQNNELTTKRTMYIQETTTGPFLSTKISEFSTTMKFKGADTTNDNEFHNTNNLPQESTTQMNMNVTPKSENLDKNVNENITQNNELITNKTTDIQETTTDPLMDKLVVKSLNTEKTKTTLLYPVNPNYKPLKKIDVQQPKVFVRDPDDNSWRNESLSSMGIVFKPKNSSKTFTQVIKNKTESELNTLFERNSKHDKPDLKERLEKIAERRKMVRKKIDAYGNIIYSDYEEGNISGEGNLSKENNKDAEPAPKIEVITTTTSAPTTTKTAPITSTTEITSTSTTTEKIINFGEKMLKYSTKKPKEYFNIAEYYDTSDEEDADYLTLAKIDLKKFTVPLPKKSDTTMTTPAWPVTSTKPDRKTNTPQDNRQPTVQYFPPLTTEKVNINNYDENYQQKMNSHTITEPPINVVPVVYSKTAQKPKEKVKNYFTPNYSINDDNLTIKPVKYDNGVYMTPTSQLPTDTEGYNVLNNDGSFNKAPFAIKHYKDFLNVVANDQENERNIGYIPYTETPQKALPVTMNKEYEGNNEFNQHVGYENIPQRTYEKPLNDDYDYESEFRKEVLQRFVNNFNQNSERFKSDFPILYNNSVIHREDHSNLATSRTYLSRDYRPEKAPSIRKDNMFNADCDHNMTVELSPAYEINYYVPEQEEKEELDPKRPPLPYQYRL</sequence>
<evidence type="ECO:0000313" key="3">
    <source>
        <dbReference type="Proteomes" id="UP000324832"/>
    </source>
</evidence>
<evidence type="ECO:0000256" key="1">
    <source>
        <dbReference type="SAM" id="MobiDB-lite"/>
    </source>
</evidence>
<organism evidence="2 3">
    <name type="scientific">Leptidea sinapis</name>
    <dbReference type="NCBI Taxonomy" id="189913"/>
    <lineage>
        <taxon>Eukaryota</taxon>
        <taxon>Metazoa</taxon>
        <taxon>Ecdysozoa</taxon>
        <taxon>Arthropoda</taxon>
        <taxon>Hexapoda</taxon>
        <taxon>Insecta</taxon>
        <taxon>Pterygota</taxon>
        <taxon>Neoptera</taxon>
        <taxon>Endopterygota</taxon>
        <taxon>Lepidoptera</taxon>
        <taxon>Glossata</taxon>
        <taxon>Ditrysia</taxon>
        <taxon>Papilionoidea</taxon>
        <taxon>Pieridae</taxon>
        <taxon>Dismorphiinae</taxon>
        <taxon>Leptidea</taxon>
    </lineage>
</organism>
<reference evidence="2 3" key="1">
    <citation type="submission" date="2017-07" db="EMBL/GenBank/DDBJ databases">
        <authorList>
            <person name="Talla V."/>
            <person name="Backstrom N."/>
        </authorList>
    </citation>
    <scope>NUCLEOTIDE SEQUENCE [LARGE SCALE GENOMIC DNA]</scope>
</reference>
<feature type="compositionally biased region" description="Polar residues" evidence="1">
    <location>
        <begin position="264"/>
        <end position="274"/>
    </location>
</feature>
<feature type="region of interest" description="Disordered" evidence="1">
    <location>
        <begin position="338"/>
        <end position="363"/>
    </location>
</feature>
<name>A0A5E4QLZ1_9NEOP</name>
<dbReference type="Proteomes" id="UP000324832">
    <property type="component" value="Unassembled WGS sequence"/>
</dbReference>
<feature type="compositionally biased region" description="Polar residues" evidence="1">
    <location>
        <begin position="351"/>
        <end position="363"/>
    </location>
</feature>
<feature type="compositionally biased region" description="Polar residues" evidence="1">
    <location>
        <begin position="873"/>
        <end position="885"/>
    </location>
</feature>